<feature type="compositionally biased region" description="Gly residues" evidence="1">
    <location>
        <begin position="249"/>
        <end position="264"/>
    </location>
</feature>
<dbReference type="RefSeq" id="WP_074788853.1">
    <property type="nucleotide sequence ID" value="NZ_FNZX01000003.1"/>
</dbReference>
<protein>
    <recommendedName>
        <fullName evidence="5">MucBP domain-containing protein</fullName>
    </recommendedName>
</protein>
<dbReference type="EMBL" id="FNZX01000003">
    <property type="protein sequence ID" value="SEK22175.1"/>
    <property type="molecule type" value="Genomic_DNA"/>
</dbReference>
<evidence type="ECO:0000256" key="1">
    <source>
        <dbReference type="SAM" id="MobiDB-lite"/>
    </source>
</evidence>
<evidence type="ECO:0008006" key="5">
    <source>
        <dbReference type="Google" id="ProtNLM"/>
    </source>
</evidence>
<feature type="region of interest" description="Disordered" evidence="1">
    <location>
        <begin position="249"/>
        <end position="271"/>
    </location>
</feature>
<keyword evidence="2" id="KW-1133">Transmembrane helix</keyword>
<organism evidence="3 4">
    <name type="scientific">Pseudobutyrivibrio ruminis</name>
    <dbReference type="NCBI Taxonomy" id="46206"/>
    <lineage>
        <taxon>Bacteria</taxon>
        <taxon>Bacillati</taxon>
        <taxon>Bacillota</taxon>
        <taxon>Clostridia</taxon>
        <taxon>Lachnospirales</taxon>
        <taxon>Lachnospiraceae</taxon>
        <taxon>Pseudobutyrivibrio</taxon>
    </lineage>
</organism>
<gene>
    <name evidence="3" type="ORF">SAMN02910377_00362</name>
</gene>
<evidence type="ECO:0000256" key="2">
    <source>
        <dbReference type="SAM" id="Phobius"/>
    </source>
</evidence>
<evidence type="ECO:0000313" key="4">
    <source>
        <dbReference type="Proteomes" id="UP000182321"/>
    </source>
</evidence>
<name>A0A1H7FFW7_9FIRM</name>
<dbReference type="Proteomes" id="UP000182321">
    <property type="component" value="Unassembled WGS sequence"/>
</dbReference>
<keyword evidence="4" id="KW-1185">Reference proteome</keyword>
<evidence type="ECO:0000313" key="3">
    <source>
        <dbReference type="EMBL" id="SEK22175.1"/>
    </source>
</evidence>
<keyword evidence="2" id="KW-0812">Transmembrane</keyword>
<reference evidence="4" key="1">
    <citation type="submission" date="2016-10" db="EMBL/GenBank/DDBJ databases">
        <authorList>
            <person name="Varghese N."/>
        </authorList>
    </citation>
    <scope>NUCLEOTIDE SEQUENCE [LARGE SCALE GENOMIC DNA]</scope>
    <source>
        <strain evidence="4">ACV-9</strain>
    </source>
</reference>
<dbReference type="AlphaFoldDB" id="A0A1H7FFW7"/>
<accession>A0A1H7FFW7</accession>
<feature type="transmembrane region" description="Helical" evidence="2">
    <location>
        <begin position="316"/>
        <end position="335"/>
    </location>
</feature>
<keyword evidence="2" id="KW-0472">Membrane</keyword>
<sequence>MKKLKRLFGFSLIMTMLCSLISPIWVRAEEYTYQISIIRGGTEEIGAAFVSDMSDSLTIVSASDEVSVSSNKDSVIIKGLKYNDQISFNPKSAVEIPDDSNDKYYVKGMRISGSNDVVSESTFSVTKDNSYVIAYGVGAVVPYTVKYLDGAGNALAQQNTFYGAIGDEVYVPYKYIDGYIPNALNLHTTSLKENDEFVFTYTKASSGGQTIYNTTTSTSYGVVEGEGQMSYQFVPAAVRGVAGNGTAGGTANGNGQGQAGGAAGGNQNNEAANGNNEVAIEDTQTPTAADVIDIADEDVAKAGESERMFDVLERTAMIIAILGVLLILLTIGVAIKEKHDITKYN</sequence>
<proteinExistence type="predicted"/>